<dbReference type="Pfam" id="PF03328">
    <property type="entry name" value="HpcH_HpaI"/>
    <property type="match status" value="1"/>
</dbReference>
<protein>
    <submittedName>
        <fullName evidence="5">2,4-dihydroxyhept-2-ene-1,7-dioic acid aldolase</fullName>
    </submittedName>
</protein>
<evidence type="ECO:0000256" key="3">
    <source>
        <dbReference type="ARBA" id="ARBA00023239"/>
    </source>
</evidence>
<reference evidence="5 6" key="1">
    <citation type="journal article" date="2015" name="Antonie Van Leeuwenhoek">
        <title>Oricola cellulosilytica gen. nov., sp. nov., a cellulose-degrading bacterium of the family Phyllobacteriaceae isolated from surface seashore water, and emended descriptions of Mesorhizobium loti and Phyllobacterium myrsinacearum.</title>
        <authorList>
            <person name="Hameed A."/>
            <person name="Shahina M."/>
            <person name="Lai W.A."/>
            <person name="Lin S.Y."/>
            <person name="Young L.S."/>
            <person name="Liu Y.C."/>
            <person name="Hsu Y.H."/>
            <person name="Young C.C."/>
        </authorList>
    </citation>
    <scope>NUCLEOTIDE SEQUENCE [LARGE SCALE GENOMIC DNA]</scope>
    <source>
        <strain evidence="5 6">KCTC 52183</strain>
    </source>
</reference>
<dbReference type="InterPro" id="IPR015813">
    <property type="entry name" value="Pyrv/PenolPyrv_kinase-like_dom"/>
</dbReference>
<dbReference type="SUPFAM" id="SSF51621">
    <property type="entry name" value="Phosphoenolpyruvate/pyruvate domain"/>
    <property type="match status" value="1"/>
</dbReference>
<evidence type="ECO:0000256" key="2">
    <source>
        <dbReference type="ARBA" id="ARBA00022723"/>
    </source>
</evidence>
<dbReference type="Proteomes" id="UP000291301">
    <property type="component" value="Unassembled WGS sequence"/>
</dbReference>
<proteinExistence type="inferred from homology"/>
<feature type="domain" description="HpcH/HpaI aldolase/citrate lyase" evidence="4">
    <location>
        <begin position="20"/>
        <end position="243"/>
    </location>
</feature>
<dbReference type="GO" id="GO:0005737">
    <property type="term" value="C:cytoplasm"/>
    <property type="evidence" value="ECO:0007669"/>
    <property type="project" value="TreeGrafter"/>
</dbReference>
<dbReference type="PANTHER" id="PTHR30502:SF0">
    <property type="entry name" value="PHOSPHOENOLPYRUVATE CARBOXYLASE FAMILY PROTEIN"/>
    <property type="match status" value="1"/>
</dbReference>
<keyword evidence="6" id="KW-1185">Reference proteome</keyword>
<organism evidence="5 6">
    <name type="scientific">Oricola cellulosilytica</name>
    <dbReference type="NCBI Taxonomy" id="1429082"/>
    <lineage>
        <taxon>Bacteria</taxon>
        <taxon>Pseudomonadati</taxon>
        <taxon>Pseudomonadota</taxon>
        <taxon>Alphaproteobacteria</taxon>
        <taxon>Hyphomicrobiales</taxon>
        <taxon>Ahrensiaceae</taxon>
        <taxon>Oricola</taxon>
    </lineage>
</organism>
<dbReference type="AlphaFoldDB" id="A0A4R0PEC6"/>
<dbReference type="EMBL" id="SJST01000003">
    <property type="protein sequence ID" value="TCD14545.1"/>
    <property type="molecule type" value="Genomic_DNA"/>
</dbReference>
<name>A0A4R0PEC6_9HYPH</name>
<dbReference type="GO" id="GO:0046872">
    <property type="term" value="F:metal ion binding"/>
    <property type="evidence" value="ECO:0007669"/>
    <property type="project" value="UniProtKB-KW"/>
</dbReference>
<accession>A0A4R0PEC6</accession>
<dbReference type="RefSeq" id="WP_131568681.1">
    <property type="nucleotide sequence ID" value="NZ_JAINFK010000009.1"/>
</dbReference>
<keyword evidence="2" id="KW-0479">Metal-binding</keyword>
<gene>
    <name evidence="5" type="ORF">E0D97_10850</name>
</gene>
<comment type="caution">
    <text evidence="5">The sequence shown here is derived from an EMBL/GenBank/DDBJ whole genome shotgun (WGS) entry which is preliminary data.</text>
</comment>
<dbReference type="InterPro" id="IPR050251">
    <property type="entry name" value="HpcH-HpaI_aldolase"/>
</dbReference>
<dbReference type="Gene3D" id="3.20.20.60">
    <property type="entry name" value="Phosphoenolpyruvate-binding domains"/>
    <property type="match status" value="1"/>
</dbReference>
<dbReference type="InterPro" id="IPR040442">
    <property type="entry name" value="Pyrv_kinase-like_dom_sf"/>
</dbReference>
<comment type="similarity">
    <text evidence="1">Belongs to the HpcH/HpaI aldolase family.</text>
</comment>
<dbReference type="PANTHER" id="PTHR30502">
    <property type="entry name" value="2-KETO-3-DEOXY-L-RHAMNONATE ALDOLASE"/>
    <property type="match status" value="1"/>
</dbReference>
<dbReference type="OrthoDB" id="9802624at2"/>
<keyword evidence="3" id="KW-0456">Lyase</keyword>
<dbReference type="InterPro" id="IPR005000">
    <property type="entry name" value="Aldolase/citrate-lyase_domain"/>
</dbReference>
<evidence type="ECO:0000313" key="6">
    <source>
        <dbReference type="Proteomes" id="UP000291301"/>
    </source>
</evidence>
<evidence type="ECO:0000256" key="1">
    <source>
        <dbReference type="ARBA" id="ARBA00005568"/>
    </source>
</evidence>
<dbReference type="GO" id="GO:0016832">
    <property type="term" value="F:aldehyde-lyase activity"/>
    <property type="evidence" value="ECO:0007669"/>
    <property type="project" value="TreeGrafter"/>
</dbReference>
<evidence type="ECO:0000313" key="5">
    <source>
        <dbReference type="EMBL" id="TCD14545.1"/>
    </source>
</evidence>
<evidence type="ECO:0000259" key="4">
    <source>
        <dbReference type="Pfam" id="PF03328"/>
    </source>
</evidence>
<sequence>MFDYTLQARLIAGETVYTVWSSVPENGLVELFAQGPFGAVTLDMQHGGHHEHSVLSGLSTVIHSGKAAVVRVPLGRMDMASRALDMGADAIIAPMINSVQDAVAFRDAVKFPPLGGRSWGASRAVAVRGIAGGNEYLATSNVRTVSFAMIETREAFDRVSEIAAIDGIDGLFVGPADFSIAWTGGKSVDPGLPEMDEAVASIAAAARDAGKHAGIFVANPAMARKYHQMGFRFMALGFDVAIVAEGQKAILAMAEEASGDNGSSAGY</sequence>